<evidence type="ECO:0000256" key="3">
    <source>
        <dbReference type="ARBA" id="ARBA00023235"/>
    </source>
</evidence>
<proteinExistence type="predicted"/>
<dbReference type="SUPFAM" id="SSF52096">
    <property type="entry name" value="ClpP/crotonase"/>
    <property type="match status" value="1"/>
</dbReference>
<reference evidence="5" key="1">
    <citation type="submission" date="2023-09" db="EMBL/GenBank/DDBJ databases">
        <authorList>
            <person name="Li S."/>
            <person name="Li X."/>
            <person name="Zhang C."/>
            <person name="Zhao Z."/>
        </authorList>
    </citation>
    <scope>NUCLEOTIDE SEQUENCE [LARGE SCALE GENOMIC DNA]</scope>
    <source>
        <strain evidence="5">SQ149</strain>
    </source>
</reference>
<protein>
    <submittedName>
        <fullName evidence="4">Enoyl-CoA hydratase-related protein</fullName>
    </submittedName>
</protein>
<dbReference type="Gene3D" id="3.90.226.10">
    <property type="entry name" value="2-enoyl-CoA Hydratase, Chain A, domain 1"/>
    <property type="match status" value="1"/>
</dbReference>
<keyword evidence="2" id="KW-0576">Peroxisome</keyword>
<dbReference type="InterPro" id="IPR051053">
    <property type="entry name" value="ECH/Chromodomain_protein"/>
</dbReference>
<evidence type="ECO:0000256" key="2">
    <source>
        <dbReference type="ARBA" id="ARBA00023140"/>
    </source>
</evidence>
<dbReference type="PANTHER" id="PTHR43684">
    <property type="match status" value="1"/>
</dbReference>
<dbReference type="CDD" id="cd06558">
    <property type="entry name" value="crotonase-like"/>
    <property type="match status" value="1"/>
</dbReference>
<sequence length="242" mass="26182">MNQHILIEENHGVYTITLNRLDKKNALSAAMYNQLTNHFNYANEQDNIHCILIKGDENCFCAGNDLADFVSTAKEDLPALDFIKALANVRKPIVAAVAGPAIGIGTTMLLHCDMIIAASNCKFALPFTKLGLCLEAGSSLLLPAKVGANKAFELAVLGELFSAEQALEYGLVNQVCQSNELIEKAESVARTIANLPADAVQTSRKLIRQSTTKLLAEVLDNEAKEFVRLVNGKHCQSILAGK</sequence>
<keyword evidence="5" id="KW-1185">Reference proteome</keyword>
<accession>A0ABY9U0F5</accession>
<name>A0ABY9U0F5_9GAMM</name>
<dbReference type="EMBL" id="CP134145">
    <property type="protein sequence ID" value="WNC74244.1"/>
    <property type="molecule type" value="Genomic_DNA"/>
</dbReference>
<dbReference type="Pfam" id="PF00378">
    <property type="entry name" value="ECH_1"/>
    <property type="match status" value="1"/>
</dbReference>
<evidence type="ECO:0000313" key="4">
    <source>
        <dbReference type="EMBL" id="WNC74244.1"/>
    </source>
</evidence>
<dbReference type="Proteomes" id="UP001258994">
    <property type="component" value="Chromosome"/>
</dbReference>
<dbReference type="PANTHER" id="PTHR43684:SF1">
    <property type="entry name" value="ENOYL-COA DELTA ISOMERASE 2"/>
    <property type="match status" value="1"/>
</dbReference>
<dbReference type="InterPro" id="IPR001753">
    <property type="entry name" value="Enoyl-CoA_hydra/iso"/>
</dbReference>
<organism evidence="4 5">
    <name type="scientific">Thalassotalea psychrophila</name>
    <dbReference type="NCBI Taxonomy" id="3065647"/>
    <lineage>
        <taxon>Bacteria</taxon>
        <taxon>Pseudomonadati</taxon>
        <taxon>Pseudomonadota</taxon>
        <taxon>Gammaproteobacteria</taxon>
        <taxon>Alteromonadales</taxon>
        <taxon>Colwelliaceae</taxon>
        <taxon>Thalassotalea</taxon>
    </lineage>
</organism>
<comment type="subcellular location">
    <subcellularLocation>
        <location evidence="1">Peroxisome</location>
    </subcellularLocation>
</comment>
<evidence type="ECO:0000256" key="1">
    <source>
        <dbReference type="ARBA" id="ARBA00004275"/>
    </source>
</evidence>
<evidence type="ECO:0000313" key="5">
    <source>
        <dbReference type="Proteomes" id="UP001258994"/>
    </source>
</evidence>
<dbReference type="InterPro" id="IPR029045">
    <property type="entry name" value="ClpP/crotonase-like_dom_sf"/>
</dbReference>
<dbReference type="RefSeq" id="WP_348393351.1">
    <property type="nucleotide sequence ID" value="NZ_CP134145.1"/>
</dbReference>
<keyword evidence="3" id="KW-0413">Isomerase</keyword>
<gene>
    <name evidence="4" type="ORF">RGQ13_09685</name>
</gene>